<gene>
    <name evidence="1" type="ORF">FVW20_02640</name>
</gene>
<evidence type="ECO:0000313" key="1">
    <source>
        <dbReference type="EMBL" id="MBG3875950.1"/>
    </source>
</evidence>
<name>A0ABS0J0L3_9BACT</name>
<keyword evidence="2" id="KW-1185">Reference proteome</keyword>
<reference evidence="1 2" key="1">
    <citation type="submission" date="2019-08" db="EMBL/GenBank/DDBJ databases">
        <authorList>
            <person name="Luo N."/>
        </authorList>
    </citation>
    <scope>NUCLEOTIDE SEQUENCE [LARGE SCALE GENOMIC DNA]</scope>
    <source>
        <strain evidence="1 2">NCIMB 9442</strain>
    </source>
</reference>
<dbReference type="EMBL" id="VRYY01000055">
    <property type="protein sequence ID" value="MBG3875950.1"/>
    <property type="molecule type" value="Genomic_DNA"/>
</dbReference>
<protein>
    <submittedName>
        <fullName evidence="1">Uncharacterized protein</fullName>
    </submittedName>
</protein>
<sequence length="91" mass="10560">MSQNSQTDPDGLEIHDVDFIQTDGMTEGTGTLVIEMTLDDEREVTRIHRNVPEHLYEAWEQHDFDPEMYVAEIEDAFPFDEEEDEEADLAD</sequence>
<dbReference type="RefSeq" id="WP_196608174.1">
    <property type="nucleotide sequence ID" value="NZ_VRYY01000055.1"/>
</dbReference>
<accession>A0ABS0J0L3</accession>
<evidence type="ECO:0000313" key="2">
    <source>
        <dbReference type="Proteomes" id="UP001194469"/>
    </source>
</evidence>
<proteinExistence type="predicted"/>
<comment type="caution">
    <text evidence="1">The sequence shown here is derived from an EMBL/GenBank/DDBJ whole genome shotgun (WGS) entry which is preliminary data.</text>
</comment>
<dbReference type="Proteomes" id="UP001194469">
    <property type="component" value="Unassembled WGS sequence"/>
</dbReference>
<organism evidence="1 2">
    <name type="scientific">Nitratidesulfovibrio oxamicus</name>
    <dbReference type="NCBI Taxonomy" id="32016"/>
    <lineage>
        <taxon>Bacteria</taxon>
        <taxon>Pseudomonadati</taxon>
        <taxon>Thermodesulfobacteriota</taxon>
        <taxon>Desulfovibrionia</taxon>
        <taxon>Desulfovibrionales</taxon>
        <taxon>Desulfovibrionaceae</taxon>
        <taxon>Nitratidesulfovibrio</taxon>
    </lineage>
</organism>